<gene>
    <name evidence="2" type="ORF">E0Z10_g10575</name>
</gene>
<proteinExistence type="predicted"/>
<dbReference type="OrthoDB" id="5386330at2759"/>
<name>A0A4Z0YE39_9PEZI</name>
<keyword evidence="1" id="KW-0539">Nucleus</keyword>
<protein>
    <recommendedName>
        <fullName evidence="4">Transcription factor domain-containing protein</fullName>
    </recommendedName>
</protein>
<comment type="caution">
    <text evidence="2">The sequence shown here is derived from an EMBL/GenBank/DDBJ whole genome shotgun (WGS) entry which is preliminary data.</text>
</comment>
<dbReference type="PANTHER" id="PTHR37540:SF5">
    <property type="entry name" value="TRANSCRIPTION FACTOR DOMAIN-CONTAINING PROTEIN"/>
    <property type="match status" value="1"/>
</dbReference>
<dbReference type="AlphaFoldDB" id="A0A4Z0YE39"/>
<dbReference type="InterPro" id="IPR021858">
    <property type="entry name" value="Fun_TF"/>
</dbReference>
<reference evidence="2 3" key="1">
    <citation type="submission" date="2019-03" db="EMBL/GenBank/DDBJ databases">
        <title>Draft genome sequence of Xylaria hypoxylon DSM 108379, a ubiquitous saprotrophic-parasitic fungi on hardwood.</title>
        <authorList>
            <person name="Buettner E."/>
            <person name="Leonhardt S."/>
            <person name="Gebauer A.M."/>
            <person name="Liers C."/>
            <person name="Hofrichter M."/>
            <person name="Kellner H."/>
        </authorList>
    </citation>
    <scope>NUCLEOTIDE SEQUENCE [LARGE SCALE GENOMIC DNA]</scope>
    <source>
        <strain evidence="2 3">DSM 108379</strain>
    </source>
</reference>
<dbReference type="EMBL" id="SKBN01000437">
    <property type="protein sequence ID" value="TGJ78188.1"/>
    <property type="molecule type" value="Genomic_DNA"/>
</dbReference>
<dbReference type="Proteomes" id="UP000297716">
    <property type="component" value="Unassembled WGS sequence"/>
</dbReference>
<evidence type="ECO:0000313" key="2">
    <source>
        <dbReference type="EMBL" id="TGJ78188.1"/>
    </source>
</evidence>
<dbReference type="STRING" id="37992.A0A4Z0YE39"/>
<evidence type="ECO:0000313" key="3">
    <source>
        <dbReference type="Proteomes" id="UP000297716"/>
    </source>
</evidence>
<accession>A0A4Z0YE39</accession>
<feature type="non-terminal residue" evidence="2">
    <location>
        <position position="1"/>
    </location>
</feature>
<evidence type="ECO:0000256" key="1">
    <source>
        <dbReference type="ARBA" id="ARBA00023242"/>
    </source>
</evidence>
<organism evidence="2 3">
    <name type="scientific">Xylaria hypoxylon</name>
    <dbReference type="NCBI Taxonomy" id="37992"/>
    <lineage>
        <taxon>Eukaryota</taxon>
        <taxon>Fungi</taxon>
        <taxon>Dikarya</taxon>
        <taxon>Ascomycota</taxon>
        <taxon>Pezizomycotina</taxon>
        <taxon>Sordariomycetes</taxon>
        <taxon>Xylariomycetidae</taxon>
        <taxon>Xylariales</taxon>
        <taxon>Xylariaceae</taxon>
        <taxon>Xylaria</taxon>
    </lineage>
</organism>
<sequence>PLSLLLVEEDRFKLPLAKIAQYLPAPIRGLFILFTLGYQILQLPRDVDENVRAKAQTAVAFWTYQVVRLLNEDIAREKTEVSDNTITGVLMLMMSDQQLQPSSRWRFHHSGLMQMVQLRGGIEKIWNDRPHMHSGILTMVVGEVFANTTSPSHDQLVQLTHPKNLDFLRSAWGDTMQSVYIGSICPPSLFSDVIRINHLRALAARDISYSSASSFLSSSQFTLSSSSSPPYCSEDDMPVYTDAQTLLDRILNFSPETYASASGNTSTQSRWLLVGRVHQSAVALYCMLSLQSILLLPETESISRATRTHYDRLLLDLKEGYQQREFKNCFFWPLVVAGAAAVHGSAFERAFVADLLRDSVPHMGSSMPLFARKVLMTFWGSGKKGWDDCFDMPYLFLM</sequence>
<keyword evidence="3" id="KW-1185">Reference proteome</keyword>
<evidence type="ECO:0008006" key="4">
    <source>
        <dbReference type="Google" id="ProtNLM"/>
    </source>
</evidence>
<dbReference type="PANTHER" id="PTHR37540">
    <property type="entry name" value="TRANSCRIPTION FACTOR (ACR-2), PUTATIVE-RELATED-RELATED"/>
    <property type="match status" value="1"/>
</dbReference>
<dbReference type="Pfam" id="PF11951">
    <property type="entry name" value="Fungal_trans_2"/>
    <property type="match status" value="1"/>
</dbReference>